<dbReference type="AlphaFoldDB" id="A0A1W1BMR7"/>
<proteinExistence type="predicted"/>
<evidence type="ECO:0000313" key="1">
    <source>
        <dbReference type="EMBL" id="SFV54797.1"/>
    </source>
</evidence>
<dbReference type="InterPro" id="IPR039421">
    <property type="entry name" value="Type_1_exporter"/>
</dbReference>
<dbReference type="SUPFAM" id="SSF52540">
    <property type="entry name" value="P-loop containing nucleoside triphosphate hydrolases"/>
    <property type="match status" value="1"/>
</dbReference>
<dbReference type="InterPro" id="IPR027417">
    <property type="entry name" value="P-loop_NTPase"/>
</dbReference>
<dbReference type="PANTHER" id="PTHR43394:SF1">
    <property type="entry name" value="ATP-BINDING CASSETTE SUB-FAMILY B MEMBER 10, MITOCHONDRIAL"/>
    <property type="match status" value="1"/>
</dbReference>
<gene>
    <name evidence="1" type="ORF">MNB_SV-12-971</name>
</gene>
<dbReference type="PANTHER" id="PTHR43394">
    <property type="entry name" value="ATP-DEPENDENT PERMEASE MDL1, MITOCHONDRIAL"/>
    <property type="match status" value="1"/>
</dbReference>
<accession>A0A1W1BMR7</accession>
<name>A0A1W1BMR7_9ZZZZ</name>
<dbReference type="EMBL" id="FPHE01000055">
    <property type="protein sequence ID" value="SFV54797.1"/>
    <property type="molecule type" value="Genomic_DNA"/>
</dbReference>
<organism evidence="1">
    <name type="scientific">hydrothermal vent metagenome</name>
    <dbReference type="NCBI Taxonomy" id="652676"/>
    <lineage>
        <taxon>unclassified sequences</taxon>
        <taxon>metagenomes</taxon>
        <taxon>ecological metagenomes</taxon>
    </lineage>
</organism>
<reference evidence="1" key="1">
    <citation type="submission" date="2016-10" db="EMBL/GenBank/DDBJ databases">
        <authorList>
            <person name="de Groot N.N."/>
        </authorList>
    </citation>
    <scope>NUCLEOTIDE SEQUENCE</scope>
</reference>
<protein>
    <recommendedName>
        <fullName evidence="2">Lipid A export ATP-binding/permease protein MsbA</fullName>
    </recommendedName>
</protein>
<dbReference type="GO" id="GO:0015421">
    <property type="term" value="F:ABC-type oligopeptide transporter activity"/>
    <property type="evidence" value="ECO:0007669"/>
    <property type="project" value="TreeGrafter"/>
</dbReference>
<sequence>MIIFDESTSSLDTNTEDRLLEALDNYIKDKTVITIAHRQSTINKSDRVVKLK</sequence>
<evidence type="ECO:0008006" key="2">
    <source>
        <dbReference type="Google" id="ProtNLM"/>
    </source>
</evidence>
<dbReference type="Gene3D" id="3.40.50.300">
    <property type="entry name" value="P-loop containing nucleotide triphosphate hydrolases"/>
    <property type="match status" value="1"/>
</dbReference>